<evidence type="ECO:0000313" key="2">
    <source>
        <dbReference type="Proteomes" id="UP000053157"/>
    </source>
</evidence>
<accession>A0A0W1SQ61</accession>
<feature type="non-terminal residue" evidence="1">
    <location>
        <position position="1"/>
    </location>
</feature>
<dbReference type="Proteomes" id="UP000053157">
    <property type="component" value="Unassembled WGS sequence"/>
</dbReference>
<dbReference type="RefSeq" id="WP_058571684.1">
    <property type="nucleotide sequence ID" value="NZ_LOPV01000132.1"/>
</dbReference>
<protein>
    <submittedName>
        <fullName evidence="1">Uncharacterized protein</fullName>
    </submittedName>
</protein>
<dbReference type="AlphaFoldDB" id="A0A0W1SQ61"/>
<organism evidence="1 2">
    <name type="scientific">Haloferax profundi</name>
    <dbReference type="NCBI Taxonomy" id="1544718"/>
    <lineage>
        <taxon>Archaea</taxon>
        <taxon>Methanobacteriati</taxon>
        <taxon>Methanobacteriota</taxon>
        <taxon>Stenosarchaea group</taxon>
        <taxon>Halobacteria</taxon>
        <taxon>Halobacteriales</taxon>
        <taxon>Haloferacaceae</taxon>
        <taxon>Haloferax</taxon>
    </lineage>
</organism>
<reference evidence="1 2" key="1">
    <citation type="submission" date="2015-12" db="EMBL/GenBank/DDBJ databases">
        <title>Haloferax profundi sp. nov. isolated from the Discovery deep brine-seawater interface in the Red Sea.</title>
        <authorList>
            <person name="Zhang G."/>
            <person name="Stingl U."/>
            <person name="Rashid M."/>
        </authorList>
    </citation>
    <scope>NUCLEOTIDE SEQUENCE [LARGE SCALE GENOMIC DNA]</scope>
    <source>
        <strain evidence="1 2">SB29</strain>
    </source>
</reference>
<name>A0A0W1SQ61_9EURY</name>
<comment type="caution">
    <text evidence="1">The sequence shown here is derived from an EMBL/GenBank/DDBJ whole genome shotgun (WGS) entry which is preliminary data.</text>
</comment>
<gene>
    <name evidence="1" type="ORF">AUR66_11575</name>
</gene>
<evidence type="ECO:0000313" key="1">
    <source>
        <dbReference type="EMBL" id="KTG28457.1"/>
    </source>
</evidence>
<sequence>WHNIQPILDVVPKCRRSSVEWKVQNVRLRSFNSHYAGIYGAVIGASLVEMYDDFDSMQNSKGDDFYSLASDYWDAMRKQMISENKDKGDIPDLEDLAEFSFRKFCENN</sequence>
<dbReference type="EMBL" id="LOPV01000132">
    <property type="protein sequence ID" value="KTG28457.1"/>
    <property type="molecule type" value="Genomic_DNA"/>
</dbReference>
<keyword evidence="2" id="KW-1185">Reference proteome</keyword>
<proteinExistence type="predicted"/>